<dbReference type="SUPFAM" id="SSF55729">
    <property type="entry name" value="Acyl-CoA N-acyltransferases (Nat)"/>
    <property type="match status" value="1"/>
</dbReference>
<feature type="domain" description="N-acetyltransferase" evidence="1">
    <location>
        <begin position="18"/>
        <end position="145"/>
    </location>
</feature>
<keyword evidence="2" id="KW-0808">Transferase</keyword>
<organism evidence="2 3">
    <name type="scientific">Taibaiella chishuiensis</name>
    <dbReference type="NCBI Taxonomy" id="1434707"/>
    <lineage>
        <taxon>Bacteria</taxon>
        <taxon>Pseudomonadati</taxon>
        <taxon>Bacteroidota</taxon>
        <taxon>Chitinophagia</taxon>
        <taxon>Chitinophagales</taxon>
        <taxon>Chitinophagaceae</taxon>
        <taxon>Taibaiella</taxon>
    </lineage>
</organism>
<dbReference type="InterPro" id="IPR000182">
    <property type="entry name" value="GNAT_dom"/>
</dbReference>
<dbReference type="Proteomes" id="UP000240572">
    <property type="component" value="Unassembled WGS sequence"/>
</dbReference>
<comment type="caution">
    <text evidence="2">The sequence shown here is derived from an EMBL/GenBank/DDBJ whole genome shotgun (WGS) entry which is preliminary data.</text>
</comment>
<keyword evidence="3" id="KW-1185">Reference proteome</keyword>
<reference evidence="2 3" key="1">
    <citation type="submission" date="2018-03" db="EMBL/GenBank/DDBJ databases">
        <title>Genomic Encyclopedia of Type Strains, Phase III (KMG-III): the genomes of soil and plant-associated and newly described type strains.</title>
        <authorList>
            <person name="Whitman W."/>
        </authorList>
    </citation>
    <scope>NUCLEOTIDE SEQUENCE [LARGE SCALE GENOMIC DNA]</scope>
    <source>
        <strain evidence="2 3">CGMCC 1.12700</strain>
    </source>
</reference>
<evidence type="ECO:0000313" key="3">
    <source>
        <dbReference type="Proteomes" id="UP000240572"/>
    </source>
</evidence>
<gene>
    <name evidence="2" type="ORF">B0I18_101121</name>
</gene>
<sequence length="183" mass="21103">MHLKEPVTGKRIQLCSSVAEDAAFILGLRMDPALNKHLNPTSPKVEDQENWIRMVYDKPGDYNFTIKDLAGNRLGAVAIYQIDEQAGTFNWGRWIIHPDAPMYTAMESAMLVYYIAFHILGLKKTLSDVRIENRNVVKFHLSYGAHIYRESDLDIFYEFYKEQFPAMLQKFKGFHNLSLPAEA</sequence>
<dbReference type="OrthoDB" id="1037676at2"/>
<name>A0A2P8D9T9_9BACT</name>
<dbReference type="GO" id="GO:0016747">
    <property type="term" value="F:acyltransferase activity, transferring groups other than amino-acyl groups"/>
    <property type="evidence" value="ECO:0007669"/>
    <property type="project" value="InterPro"/>
</dbReference>
<evidence type="ECO:0000259" key="1">
    <source>
        <dbReference type="Pfam" id="PF13302"/>
    </source>
</evidence>
<dbReference type="AlphaFoldDB" id="A0A2P8D9T9"/>
<dbReference type="Pfam" id="PF13302">
    <property type="entry name" value="Acetyltransf_3"/>
    <property type="match status" value="1"/>
</dbReference>
<accession>A0A2P8D9T9</accession>
<dbReference type="Gene3D" id="3.40.630.30">
    <property type="match status" value="1"/>
</dbReference>
<protein>
    <submittedName>
        <fullName evidence="2">Acetyltransferase (GNAT) family protein</fullName>
    </submittedName>
</protein>
<dbReference type="RefSeq" id="WP_106520712.1">
    <property type="nucleotide sequence ID" value="NZ_PYGD01000001.1"/>
</dbReference>
<proteinExistence type="predicted"/>
<evidence type="ECO:0000313" key="2">
    <source>
        <dbReference type="EMBL" id="PSK93972.1"/>
    </source>
</evidence>
<dbReference type="InterPro" id="IPR016181">
    <property type="entry name" value="Acyl_CoA_acyltransferase"/>
</dbReference>
<dbReference type="EMBL" id="PYGD01000001">
    <property type="protein sequence ID" value="PSK93972.1"/>
    <property type="molecule type" value="Genomic_DNA"/>
</dbReference>